<evidence type="ECO:0000313" key="3">
    <source>
        <dbReference type="Proteomes" id="UP000198648"/>
    </source>
</evidence>
<evidence type="ECO:0000313" key="2">
    <source>
        <dbReference type="EMBL" id="SEQ13523.1"/>
    </source>
</evidence>
<dbReference type="AlphaFoldDB" id="A0A1H9DL88"/>
<name>A0A1H9DL88_9FLAO</name>
<organism evidence="2 3">
    <name type="scientific">Flavobacterium urocaniciphilum</name>
    <dbReference type="NCBI Taxonomy" id="1299341"/>
    <lineage>
        <taxon>Bacteria</taxon>
        <taxon>Pseudomonadati</taxon>
        <taxon>Bacteroidota</taxon>
        <taxon>Flavobacteriia</taxon>
        <taxon>Flavobacteriales</taxon>
        <taxon>Flavobacteriaceae</taxon>
        <taxon>Flavobacterium</taxon>
    </lineage>
</organism>
<dbReference type="STRING" id="1299341.SAMN05444005_10776"/>
<dbReference type="Proteomes" id="UP000198648">
    <property type="component" value="Unassembled WGS sequence"/>
</dbReference>
<protein>
    <submittedName>
        <fullName evidence="2">Uncharacterized protein</fullName>
    </submittedName>
</protein>
<feature type="transmembrane region" description="Helical" evidence="1">
    <location>
        <begin position="43"/>
        <end position="61"/>
    </location>
</feature>
<keyword evidence="1" id="KW-0472">Membrane</keyword>
<dbReference type="EMBL" id="FOEI01000007">
    <property type="protein sequence ID" value="SEQ13523.1"/>
    <property type="molecule type" value="Genomic_DNA"/>
</dbReference>
<reference evidence="2 3" key="1">
    <citation type="submission" date="2016-10" db="EMBL/GenBank/DDBJ databases">
        <authorList>
            <person name="de Groot N.N."/>
        </authorList>
    </citation>
    <scope>NUCLEOTIDE SEQUENCE [LARGE SCALE GENOMIC DNA]</scope>
    <source>
        <strain evidence="2 3">DSM 27078</strain>
    </source>
</reference>
<gene>
    <name evidence="2" type="ORF">SAMN05444005_10776</name>
</gene>
<keyword evidence="1" id="KW-1133">Transmembrane helix</keyword>
<evidence type="ECO:0000256" key="1">
    <source>
        <dbReference type="SAM" id="Phobius"/>
    </source>
</evidence>
<feature type="transmembrane region" description="Helical" evidence="1">
    <location>
        <begin position="6"/>
        <end position="22"/>
    </location>
</feature>
<proteinExistence type="predicted"/>
<accession>A0A1H9DL88</accession>
<keyword evidence="1" id="KW-0812">Transmembrane</keyword>
<keyword evidence="3" id="KW-1185">Reference proteome</keyword>
<sequence>MINYKYIGIAILLIVFGAFRLTKNKYYKRKEKDMLWAAESNVFWSYVVLIFFGILIIFYELKKFF</sequence>